<gene>
    <name evidence="1" type="primary">CDC10</name>
    <name evidence="1" type="ORF">GGI18_004060</name>
</gene>
<name>A0ACC1KA22_9FUNG</name>
<accession>A0ACC1KA22</accession>
<sequence>AHSDFVHLRNFMLRTHLSDLIEVTSQRHYEQFRTSQLRQIKELRAQQAAAAASGGIMGSMPQQAPPQVPAIHQSMA</sequence>
<comment type="caution">
    <text evidence="1">The sequence shown here is derived from an EMBL/GenBank/DDBJ whole genome shotgun (WGS) entry which is preliminary data.</text>
</comment>
<dbReference type="Proteomes" id="UP001140066">
    <property type="component" value="Unassembled WGS sequence"/>
</dbReference>
<proteinExistence type="predicted"/>
<evidence type="ECO:0000313" key="2">
    <source>
        <dbReference type="Proteomes" id="UP001140066"/>
    </source>
</evidence>
<reference evidence="1" key="1">
    <citation type="submission" date="2022-07" db="EMBL/GenBank/DDBJ databases">
        <title>Phylogenomic reconstructions and comparative analyses of Kickxellomycotina fungi.</title>
        <authorList>
            <person name="Reynolds N.K."/>
            <person name="Stajich J.E."/>
            <person name="Barry K."/>
            <person name="Grigoriev I.V."/>
            <person name="Crous P."/>
            <person name="Smith M.E."/>
        </authorList>
    </citation>
    <scope>NUCLEOTIDE SEQUENCE</scope>
    <source>
        <strain evidence="1">BCRC 34191</strain>
    </source>
</reference>
<organism evidence="1 2">
    <name type="scientific">Coemansia linderi</name>
    <dbReference type="NCBI Taxonomy" id="2663919"/>
    <lineage>
        <taxon>Eukaryota</taxon>
        <taxon>Fungi</taxon>
        <taxon>Fungi incertae sedis</taxon>
        <taxon>Zoopagomycota</taxon>
        <taxon>Kickxellomycotina</taxon>
        <taxon>Kickxellomycetes</taxon>
        <taxon>Kickxellales</taxon>
        <taxon>Kickxellaceae</taxon>
        <taxon>Coemansia</taxon>
    </lineage>
</organism>
<keyword evidence="1" id="KW-0131">Cell cycle</keyword>
<protein>
    <submittedName>
        <fullName evidence="1">Cell division control protein</fullName>
    </submittedName>
</protein>
<dbReference type="EMBL" id="JANBUK010001684">
    <property type="protein sequence ID" value="KAJ2778428.1"/>
    <property type="molecule type" value="Genomic_DNA"/>
</dbReference>
<keyword evidence="1" id="KW-0132">Cell division</keyword>
<evidence type="ECO:0000313" key="1">
    <source>
        <dbReference type="EMBL" id="KAJ2778428.1"/>
    </source>
</evidence>
<feature type="non-terminal residue" evidence="1">
    <location>
        <position position="1"/>
    </location>
</feature>
<keyword evidence="2" id="KW-1185">Reference proteome</keyword>